<evidence type="ECO:0000256" key="8">
    <source>
        <dbReference type="ARBA" id="ARBA00023136"/>
    </source>
</evidence>
<feature type="compositionally biased region" description="Basic residues" evidence="13">
    <location>
        <begin position="413"/>
        <end position="432"/>
    </location>
</feature>
<dbReference type="Proteomes" id="UP000681722">
    <property type="component" value="Unassembled WGS sequence"/>
</dbReference>
<keyword evidence="5" id="KW-0732">Signal</keyword>
<gene>
    <name evidence="15" type="ORF">GPM918_LOCUS28337</name>
    <name evidence="16" type="ORF">SRO942_LOCUS28830</name>
</gene>
<dbReference type="AlphaFoldDB" id="A0A815DF19"/>
<reference evidence="15" key="1">
    <citation type="submission" date="2021-02" db="EMBL/GenBank/DDBJ databases">
        <authorList>
            <person name="Nowell W R."/>
        </authorList>
    </citation>
    <scope>NUCLEOTIDE SEQUENCE</scope>
</reference>
<feature type="non-terminal residue" evidence="15">
    <location>
        <position position="447"/>
    </location>
</feature>
<evidence type="ECO:0000256" key="7">
    <source>
        <dbReference type="ARBA" id="ARBA00022989"/>
    </source>
</evidence>
<dbReference type="InterPro" id="IPR005595">
    <property type="entry name" value="TRAP_alpha"/>
</dbReference>
<dbReference type="EMBL" id="CAJOBC010035575">
    <property type="protein sequence ID" value="CAF4113964.1"/>
    <property type="molecule type" value="Genomic_DNA"/>
</dbReference>
<evidence type="ECO:0000313" key="15">
    <source>
        <dbReference type="EMBL" id="CAF1297228.1"/>
    </source>
</evidence>
<keyword evidence="12" id="KW-0175">Coiled coil</keyword>
<protein>
    <recommendedName>
        <fullName evidence="3">Translocon-associated protein subunit alpha</fullName>
    </recommendedName>
    <alternativeName>
        <fullName evidence="11">Signal sequence receptor subunit alpha</fullName>
    </alternativeName>
</protein>
<keyword evidence="4 14" id="KW-0812">Transmembrane</keyword>
<comment type="subcellular location">
    <subcellularLocation>
        <location evidence="1">Endoplasmic reticulum membrane</location>
        <topology evidence="1">Single-pass type I membrane protein</topology>
    </subcellularLocation>
</comment>
<proteinExistence type="inferred from homology"/>
<feature type="compositionally biased region" description="Polar residues" evidence="13">
    <location>
        <begin position="433"/>
        <end position="447"/>
    </location>
</feature>
<feature type="coiled-coil region" evidence="12">
    <location>
        <begin position="110"/>
        <end position="151"/>
    </location>
</feature>
<dbReference type="Proteomes" id="UP000663829">
    <property type="component" value="Unassembled WGS sequence"/>
</dbReference>
<evidence type="ECO:0000313" key="16">
    <source>
        <dbReference type="EMBL" id="CAF4113964.1"/>
    </source>
</evidence>
<keyword evidence="8 14" id="KW-0472">Membrane</keyword>
<keyword evidence="6" id="KW-0256">Endoplasmic reticulum</keyword>
<dbReference type="GO" id="GO:0005789">
    <property type="term" value="C:endoplasmic reticulum membrane"/>
    <property type="evidence" value="ECO:0007669"/>
    <property type="project" value="UniProtKB-SubCell"/>
</dbReference>
<feature type="compositionally biased region" description="Polar residues" evidence="13">
    <location>
        <begin position="390"/>
        <end position="404"/>
    </location>
</feature>
<comment type="caution">
    <text evidence="15">The sequence shown here is derived from an EMBL/GenBank/DDBJ whole genome shotgun (WGS) entry which is preliminary data.</text>
</comment>
<dbReference type="PANTHER" id="PTHR12924">
    <property type="entry name" value="TRANSLOCON-ASSOCIATED PROTEIN, ALPHA SUBUNIT"/>
    <property type="match status" value="1"/>
</dbReference>
<accession>A0A815DF19</accession>
<evidence type="ECO:0000256" key="2">
    <source>
        <dbReference type="ARBA" id="ARBA00006776"/>
    </source>
</evidence>
<dbReference type="PANTHER" id="PTHR12924:SF0">
    <property type="entry name" value="TRANSLOCON-ASSOCIATED PROTEIN SUBUNIT ALPHA"/>
    <property type="match status" value="1"/>
</dbReference>
<evidence type="ECO:0000256" key="11">
    <source>
        <dbReference type="ARBA" id="ARBA00031071"/>
    </source>
</evidence>
<feature type="transmembrane region" description="Helical" evidence="14">
    <location>
        <begin position="358"/>
        <end position="380"/>
    </location>
</feature>
<feature type="region of interest" description="Disordered" evidence="13">
    <location>
        <begin position="386"/>
        <end position="447"/>
    </location>
</feature>
<evidence type="ECO:0000256" key="12">
    <source>
        <dbReference type="SAM" id="Coils"/>
    </source>
</evidence>
<evidence type="ECO:0000256" key="9">
    <source>
        <dbReference type="ARBA" id="ARBA00025620"/>
    </source>
</evidence>
<dbReference type="OrthoDB" id="1926781at2759"/>
<dbReference type="Pfam" id="PF03896">
    <property type="entry name" value="TRAP_alpha"/>
    <property type="match status" value="1"/>
</dbReference>
<evidence type="ECO:0000256" key="5">
    <source>
        <dbReference type="ARBA" id="ARBA00022729"/>
    </source>
</evidence>
<evidence type="ECO:0000256" key="4">
    <source>
        <dbReference type="ARBA" id="ARBA00022692"/>
    </source>
</evidence>
<evidence type="ECO:0000256" key="6">
    <source>
        <dbReference type="ARBA" id="ARBA00022824"/>
    </source>
</evidence>
<evidence type="ECO:0000256" key="1">
    <source>
        <dbReference type="ARBA" id="ARBA00004115"/>
    </source>
</evidence>
<comment type="function">
    <text evidence="9">TRAP proteins are part of a complex whose function is to bind calcium to the ER membrane and thereby regulate the retention of ER resident proteins. May be involved in the recycling of the translocation apparatus after completion of the translocation process or may function as a membrane-bound chaperone facilitating folding of translocated proteins.</text>
</comment>
<comment type="similarity">
    <text evidence="2">Belongs to the TRAP-alpha family.</text>
</comment>
<evidence type="ECO:0000256" key="3">
    <source>
        <dbReference type="ARBA" id="ARBA00020280"/>
    </source>
</evidence>
<evidence type="ECO:0000256" key="14">
    <source>
        <dbReference type="SAM" id="Phobius"/>
    </source>
</evidence>
<dbReference type="EMBL" id="CAJNOQ010012314">
    <property type="protein sequence ID" value="CAF1297228.1"/>
    <property type="molecule type" value="Genomic_DNA"/>
</dbReference>
<keyword evidence="7 14" id="KW-1133">Transmembrane helix</keyword>
<sequence length="447" mass="51150">GRDPLSVDAILDKSSTRETTNKELNKENSQSSITLLVSKLYNMFNLNDYSGMNDYVPLFHPRMSKALDLSLNMATSEFALQSGRQPTSQQLQAAAALNFLHAKNFFELTVETARIKEKHLETEITELRSELSKEQENRKRLEHDINDLRRIRGILIKKLKRQNKNSTKQFCESSNSNGKVSVTGIDDEIDTDVDIEDEPIKSDETTETITASETLQDEVEDSNRMPTSPDFHTIHVFIQPPKSELIAGKLTKMLIGTRNNGSQNFVVENVEASFRYPQDFTYYIQNFSTIRYEKVLEPGYESTFEYTFVPSETFNSRPMDFVVLLNYRNSEGKRFQNAVFNNTINFIEVDEGFDGETFFLYVFLGGILLLLAVLGYQFFVSWRPRRGGSKQISNNAQTTSQTKGSYDLDWIPKHHLVQNRSPKKSPRQRKSRQSAQTGATLSSENED</sequence>
<evidence type="ECO:0000256" key="13">
    <source>
        <dbReference type="SAM" id="MobiDB-lite"/>
    </source>
</evidence>
<comment type="subunit">
    <text evidence="10">Heterotetramer of TRAP-alpha, TRAP-beta, TRAP-delta and TRAP-gamma. Interacts with palmitoylated calnexin (CALX), the interaction is required for efficient folding of glycosylated proteins.</text>
</comment>
<organism evidence="15 17">
    <name type="scientific">Didymodactylos carnosus</name>
    <dbReference type="NCBI Taxonomy" id="1234261"/>
    <lineage>
        <taxon>Eukaryota</taxon>
        <taxon>Metazoa</taxon>
        <taxon>Spiralia</taxon>
        <taxon>Gnathifera</taxon>
        <taxon>Rotifera</taxon>
        <taxon>Eurotatoria</taxon>
        <taxon>Bdelloidea</taxon>
        <taxon>Philodinida</taxon>
        <taxon>Philodinidae</taxon>
        <taxon>Didymodactylos</taxon>
    </lineage>
</organism>
<evidence type="ECO:0000256" key="10">
    <source>
        <dbReference type="ARBA" id="ARBA00025854"/>
    </source>
</evidence>
<name>A0A815DF19_9BILA</name>
<evidence type="ECO:0000313" key="17">
    <source>
        <dbReference type="Proteomes" id="UP000663829"/>
    </source>
</evidence>
<keyword evidence="17" id="KW-1185">Reference proteome</keyword>